<dbReference type="InterPro" id="IPR036600">
    <property type="entry name" value="PAH_sf"/>
</dbReference>
<proteinExistence type="predicted"/>
<dbReference type="GO" id="GO:0006355">
    <property type="term" value="P:regulation of DNA-templated transcription"/>
    <property type="evidence" value="ECO:0007669"/>
    <property type="project" value="InterPro"/>
</dbReference>
<protein>
    <submittedName>
        <fullName evidence="4">Uncharacterized protein</fullName>
    </submittedName>
</protein>
<organism evidence="4 5">
    <name type="scientific">Colletotrichum godetiae</name>
    <dbReference type="NCBI Taxonomy" id="1209918"/>
    <lineage>
        <taxon>Eukaryota</taxon>
        <taxon>Fungi</taxon>
        <taxon>Dikarya</taxon>
        <taxon>Ascomycota</taxon>
        <taxon>Pezizomycotina</taxon>
        <taxon>Sordariomycetes</taxon>
        <taxon>Hypocreomycetidae</taxon>
        <taxon>Glomerellales</taxon>
        <taxon>Glomerellaceae</taxon>
        <taxon>Colletotrichum</taxon>
        <taxon>Colletotrichum acutatum species complex</taxon>
    </lineage>
</organism>
<dbReference type="InterPro" id="IPR003822">
    <property type="entry name" value="PAH"/>
</dbReference>
<comment type="caution">
    <text evidence="4">The sequence shown here is derived from an EMBL/GenBank/DDBJ whole genome shotgun (WGS) entry which is preliminary data.</text>
</comment>
<comment type="subcellular location">
    <subcellularLocation>
        <location evidence="1 3">Nucleus</location>
    </subcellularLocation>
</comment>
<evidence type="ECO:0000256" key="2">
    <source>
        <dbReference type="ARBA" id="ARBA00023242"/>
    </source>
</evidence>
<dbReference type="RefSeq" id="XP_060427272.1">
    <property type="nucleotide sequence ID" value="XM_060575404.1"/>
</dbReference>
<dbReference type="GO" id="GO:0005634">
    <property type="term" value="C:nucleus"/>
    <property type="evidence" value="ECO:0007669"/>
    <property type="project" value="UniProtKB-SubCell"/>
</dbReference>
<dbReference type="Gene3D" id="1.20.1160.11">
    <property type="entry name" value="Paired amphipathic helix"/>
    <property type="match status" value="1"/>
</dbReference>
<accession>A0AAJ0EVI3</accession>
<keyword evidence="2 3" id="KW-0539">Nucleus</keyword>
<keyword evidence="5" id="KW-1185">Reference proteome</keyword>
<name>A0AAJ0EVI3_9PEZI</name>
<evidence type="ECO:0000256" key="3">
    <source>
        <dbReference type="PROSITE-ProRule" id="PRU00810"/>
    </source>
</evidence>
<reference evidence="4" key="1">
    <citation type="submission" date="2021-06" db="EMBL/GenBank/DDBJ databases">
        <title>Comparative genomics, transcriptomics and evolutionary studies reveal genomic signatures of adaptation to plant cell wall in hemibiotrophic fungi.</title>
        <authorList>
            <consortium name="DOE Joint Genome Institute"/>
            <person name="Baroncelli R."/>
            <person name="Diaz J.F."/>
            <person name="Benocci T."/>
            <person name="Peng M."/>
            <person name="Battaglia E."/>
            <person name="Haridas S."/>
            <person name="Andreopoulos W."/>
            <person name="Labutti K."/>
            <person name="Pangilinan J."/>
            <person name="Floch G.L."/>
            <person name="Makela M.R."/>
            <person name="Henrissat B."/>
            <person name="Grigoriev I.V."/>
            <person name="Crouch J.A."/>
            <person name="De Vries R.P."/>
            <person name="Sukno S.A."/>
            <person name="Thon M.R."/>
        </authorList>
    </citation>
    <scope>NUCLEOTIDE SEQUENCE</scope>
    <source>
        <strain evidence="4">CBS 193.32</strain>
    </source>
</reference>
<dbReference type="AlphaFoldDB" id="A0AAJ0EVI3"/>
<dbReference type="PROSITE" id="PS51477">
    <property type="entry name" value="PAH"/>
    <property type="match status" value="1"/>
</dbReference>
<evidence type="ECO:0000313" key="5">
    <source>
        <dbReference type="Proteomes" id="UP001224890"/>
    </source>
</evidence>
<dbReference type="EMBL" id="JAHMHR010000032">
    <property type="protein sequence ID" value="KAK1673269.1"/>
    <property type="molecule type" value="Genomic_DNA"/>
</dbReference>
<dbReference type="SUPFAM" id="SSF47762">
    <property type="entry name" value="PAH2 domain"/>
    <property type="match status" value="1"/>
</dbReference>
<gene>
    <name evidence="4" type="ORF">BDP55DRAFT_670693</name>
</gene>
<dbReference type="Proteomes" id="UP001224890">
    <property type="component" value="Unassembled WGS sequence"/>
</dbReference>
<evidence type="ECO:0000256" key="1">
    <source>
        <dbReference type="ARBA" id="ARBA00004123"/>
    </source>
</evidence>
<dbReference type="GeneID" id="85459930"/>
<sequence length="111" mass="12818">MHSMSETPEIVIPQDQAGSTEYQENWSFIDDVKRRFETTQPEVYAAFIQALSRFYTATQNNTGNSEGVLFETHETVKALLQGHDDLLERFESSLPQDYLYRRHEAAATRQS</sequence>
<evidence type="ECO:0000313" key="4">
    <source>
        <dbReference type="EMBL" id="KAK1673269.1"/>
    </source>
</evidence>